<evidence type="ECO:0000256" key="1">
    <source>
        <dbReference type="SAM" id="MobiDB-lite"/>
    </source>
</evidence>
<dbReference type="EMBL" id="BMAW01112203">
    <property type="protein sequence ID" value="GFT51435.1"/>
    <property type="molecule type" value="Genomic_DNA"/>
</dbReference>
<keyword evidence="3" id="KW-1185">Reference proteome</keyword>
<dbReference type="AlphaFoldDB" id="A0A8X6P6X4"/>
<gene>
    <name evidence="2" type="ORF">NPIL_212641</name>
</gene>
<proteinExistence type="predicted"/>
<dbReference type="OrthoDB" id="6426986at2759"/>
<feature type="compositionally biased region" description="Polar residues" evidence="1">
    <location>
        <begin position="50"/>
        <end position="66"/>
    </location>
</feature>
<dbReference type="Proteomes" id="UP000887013">
    <property type="component" value="Unassembled WGS sequence"/>
</dbReference>
<accession>A0A8X6P6X4</accession>
<reference evidence="2" key="1">
    <citation type="submission" date="2020-08" db="EMBL/GenBank/DDBJ databases">
        <title>Multicomponent nature underlies the extraordinary mechanical properties of spider dragline silk.</title>
        <authorList>
            <person name="Kono N."/>
            <person name="Nakamura H."/>
            <person name="Mori M."/>
            <person name="Yoshida Y."/>
            <person name="Ohtoshi R."/>
            <person name="Malay A.D."/>
            <person name="Moran D.A.P."/>
            <person name="Tomita M."/>
            <person name="Numata K."/>
            <person name="Arakawa K."/>
        </authorList>
    </citation>
    <scope>NUCLEOTIDE SEQUENCE</scope>
</reference>
<feature type="region of interest" description="Disordered" evidence="1">
    <location>
        <begin position="50"/>
        <end position="96"/>
    </location>
</feature>
<name>A0A8X6P6X4_NEPPI</name>
<evidence type="ECO:0000313" key="3">
    <source>
        <dbReference type="Proteomes" id="UP000887013"/>
    </source>
</evidence>
<protein>
    <submittedName>
        <fullName evidence="2">Uncharacterized protein</fullName>
    </submittedName>
</protein>
<organism evidence="2 3">
    <name type="scientific">Nephila pilipes</name>
    <name type="common">Giant wood spider</name>
    <name type="synonym">Nephila maculata</name>
    <dbReference type="NCBI Taxonomy" id="299642"/>
    <lineage>
        <taxon>Eukaryota</taxon>
        <taxon>Metazoa</taxon>
        <taxon>Ecdysozoa</taxon>
        <taxon>Arthropoda</taxon>
        <taxon>Chelicerata</taxon>
        <taxon>Arachnida</taxon>
        <taxon>Araneae</taxon>
        <taxon>Araneomorphae</taxon>
        <taxon>Entelegynae</taxon>
        <taxon>Araneoidea</taxon>
        <taxon>Nephilidae</taxon>
        <taxon>Nephila</taxon>
    </lineage>
</organism>
<feature type="compositionally biased region" description="Basic and acidic residues" evidence="1">
    <location>
        <begin position="67"/>
        <end position="81"/>
    </location>
</feature>
<sequence>MFQGKDNIERVAKLCMSNGEIIRPIQRIYPLELSFSEIFEDVPAVVESAPDTSYSAKQSSTSNDQRFQSEDLPKEQEETLKKTGLGRQSIGKNYKC</sequence>
<comment type="caution">
    <text evidence="2">The sequence shown here is derived from an EMBL/GenBank/DDBJ whole genome shotgun (WGS) entry which is preliminary data.</text>
</comment>
<evidence type="ECO:0000313" key="2">
    <source>
        <dbReference type="EMBL" id="GFT51435.1"/>
    </source>
</evidence>